<comment type="caution">
    <text evidence="1">The sequence shown here is derived from an EMBL/GenBank/DDBJ whole genome shotgun (WGS) entry which is preliminary data.</text>
</comment>
<evidence type="ECO:0000313" key="1">
    <source>
        <dbReference type="EMBL" id="RNA13690.1"/>
    </source>
</evidence>
<dbReference type="Proteomes" id="UP000276133">
    <property type="component" value="Unassembled WGS sequence"/>
</dbReference>
<keyword evidence="2" id="KW-1185">Reference proteome</keyword>
<name>A0A3M7QQS3_BRAPC</name>
<dbReference type="EMBL" id="REGN01005344">
    <property type="protein sequence ID" value="RNA13690.1"/>
    <property type="molecule type" value="Genomic_DNA"/>
</dbReference>
<accession>A0A3M7QQS3</accession>
<dbReference type="AlphaFoldDB" id="A0A3M7QQS3"/>
<protein>
    <submittedName>
        <fullName evidence="1">Uncharacterized protein</fullName>
    </submittedName>
</protein>
<evidence type="ECO:0000313" key="2">
    <source>
        <dbReference type="Proteomes" id="UP000276133"/>
    </source>
</evidence>
<organism evidence="1 2">
    <name type="scientific">Brachionus plicatilis</name>
    <name type="common">Marine rotifer</name>
    <name type="synonym">Brachionus muelleri</name>
    <dbReference type="NCBI Taxonomy" id="10195"/>
    <lineage>
        <taxon>Eukaryota</taxon>
        <taxon>Metazoa</taxon>
        <taxon>Spiralia</taxon>
        <taxon>Gnathifera</taxon>
        <taxon>Rotifera</taxon>
        <taxon>Eurotatoria</taxon>
        <taxon>Monogononta</taxon>
        <taxon>Pseudotrocha</taxon>
        <taxon>Ploima</taxon>
        <taxon>Brachionidae</taxon>
        <taxon>Brachionus</taxon>
    </lineage>
</organism>
<proteinExistence type="predicted"/>
<gene>
    <name evidence="1" type="ORF">BpHYR1_009439</name>
</gene>
<reference evidence="1 2" key="1">
    <citation type="journal article" date="2018" name="Sci. Rep.">
        <title>Genomic signatures of local adaptation to the degree of environmental predictability in rotifers.</title>
        <authorList>
            <person name="Franch-Gras L."/>
            <person name="Hahn C."/>
            <person name="Garcia-Roger E.M."/>
            <person name="Carmona M.J."/>
            <person name="Serra M."/>
            <person name="Gomez A."/>
        </authorList>
    </citation>
    <scope>NUCLEOTIDE SEQUENCE [LARGE SCALE GENOMIC DNA]</scope>
    <source>
        <strain evidence="1">HYR1</strain>
    </source>
</reference>
<sequence length="70" mass="7868">MNHQFMNFFLSQMGKKDTFKPLQQAGLRRRLTTKVVYSSCFTLTLENSCCIGLFNTWSGDGAAVSAVIKE</sequence>